<sequence>MDQKVLEVQQWLNKTYGDDSRFKKVNENGQTGWPTINALIRATQIELGIQSTADNFGNTSKAKFKEKYPNGIKEQKPDDTRGDNIYLIIQGALWCKGYASDYNNRPFFKKEVAGAIIKLKNDIGIGGDSTVTLDIMDVLLSMKQFVLLSRYGGKSEIRQIQQEVNKEYRNYTGIIPTDGIYGREMNKGLIQVLQAIEGFSPSQATGYFGDGTKSRLKVIDDSNADSNPNWSWLLRSCLICNSIKLTGTLSNSIKEFQKIYALPITGKADINTWMSLMTSKGNPDRKAIACDTRFEITTELLNKLKSDGYKIVGRYLTGGSFKEIREGELERIVKGGLSYFPIFQENGRVLSEFTYTKGLEHGRKASEAALAKGVPPTVIYFAVDMDIYDYQIDSNIIPYFKGINETIDSRYSVGIYASRNVCTRVANVGYSISSFVSDMSTGFSGNLGFPIPNNWNYDQFHEISGYGGNWDLDKVAYSGKIPPCSTVVAKEEYYGDEVKFVNWVRNTEKECLNNFNNILSPWYGYSYVIGRAILEHLRKPTYWGDSYAGLWRIYTPETGVDENEVAARAICRVTCEEQPNIKEKIKSIDIAHMSATILGYVHWGFSENKGNYSLGDLGGWSLDLLQIWGSYLKDIPDENLENWLKNHLGSKFDGRGFDYDDVLADSDAFLLANKGIIDLSENVSKIFRYNKNERIEMFYKERFDSKKENVINSFIKLIDGIDYWKFENLPGTKDLLLKAAQADRLPSKDEANILATVFADYINNPK</sequence>
<reference evidence="2 3" key="1">
    <citation type="submission" date="2016-10" db="EMBL/GenBank/DDBJ databases">
        <authorList>
            <person name="Varghese N."/>
            <person name="Submissions S."/>
        </authorList>
    </citation>
    <scope>NUCLEOTIDE SEQUENCE [LARGE SCALE GENOMIC DNA]</scope>
    <source>
        <strain evidence="2 3">NLAE-zl-C224</strain>
    </source>
</reference>
<dbReference type="InterPro" id="IPR015020">
    <property type="entry name" value="Rv2525c-like_Glyco_Hydro-like"/>
</dbReference>
<dbReference type="Proteomes" id="UP000198811">
    <property type="component" value="Unassembled WGS sequence"/>
</dbReference>
<gene>
    <name evidence="2" type="ORF">SAMN05216497_1333</name>
</gene>
<comment type="caution">
    <text evidence="2">The sequence shown here is derived from an EMBL/GenBank/DDBJ whole genome shotgun (WGS) entry which is preliminary data.</text>
</comment>
<dbReference type="EMBL" id="FNGL01000033">
    <property type="protein sequence ID" value="SDL42731.1"/>
    <property type="molecule type" value="Genomic_DNA"/>
</dbReference>
<dbReference type="Pfam" id="PF08924">
    <property type="entry name" value="Rv2525c_GlyHyd-like"/>
    <property type="match status" value="1"/>
</dbReference>
<feature type="domain" description="Rv2525c-like glycoside hydrolase-like" evidence="1">
    <location>
        <begin position="303"/>
        <end position="458"/>
    </location>
</feature>
<dbReference type="RefSeq" id="WP_089867964.1">
    <property type="nucleotide sequence ID" value="NZ_FNGL01000033.1"/>
</dbReference>
<evidence type="ECO:0000313" key="3">
    <source>
        <dbReference type="Proteomes" id="UP000198811"/>
    </source>
</evidence>
<evidence type="ECO:0000313" key="2">
    <source>
        <dbReference type="EMBL" id="SDL42731.1"/>
    </source>
</evidence>
<dbReference type="SUPFAM" id="SSF51445">
    <property type="entry name" value="(Trans)glycosidases"/>
    <property type="match status" value="1"/>
</dbReference>
<name>A0ABY0QP97_CLOCO</name>
<protein>
    <recommendedName>
        <fullName evidence="1">Rv2525c-like glycoside hydrolase-like domain-containing protein</fullName>
    </recommendedName>
</protein>
<dbReference type="InterPro" id="IPR036365">
    <property type="entry name" value="PGBD-like_sf"/>
</dbReference>
<dbReference type="CDD" id="cd06418">
    <property type="entry name" value="GH25_BacA-like"/>
    <property type="match status" value="1"/>
</dbReference>
<keyword evidence="3" id="KW-1185">Reference proteome</keyword>
<accession>A0ABY0QP97</accession>
<dbReference type="SUPFAM" id="SSF47090">
    <property type="entry name" value="PGBD-like"/>
    <property type="match status" value="1"/>
</dbReference>
<evidence type="ECO:0000259" key="1">
    <source>
        <dbReference type="Pfam" id="PF08924"/>
    </source>
</evidence>
<dbReference type="InterPro" id="IPR017853">
    <property type="entry name" value="GH"/>
</dbReference>
<organism evidence="2 3">
    <name type="scientific">Clostridium cochlearium</name>
    <dbReference type="NCBI Taxonomy" id="1494"/>
    <lineage>
        <taxon>Bacteria</taxon>
        <taxon>Bacillati</taxon>
        <taxon>Bacillota</taxon>
        <taxon>Clostridia</taxon>
        <taxon>Eubacteriales</taxon>
        <taxon>Clostridiaceae</taxon>
        <taxon>Clostridium</taxon>
    </lineage>
</organism>
<dbReference type="Gene3D" id="3.20.20.80">
    <property type="entry name" value="Glycosidases"/>
    <property type="match status" value="1"/>
</dbReference>
<proteinExistence type="predicted"/>